<dbReference type="KEGG" id="trz:GWP43_13625"/>
<dbReference type="InterPro" id="IPR001977">
    <property type="entry name" value="Depp_CoAkinase"/>
</dbReference>
<keyword evidence="3 5" id="KW-0067">ATP-binding</keyword>
<name>A0A6P1Y3B7_9SPIR</name>
<comment type="similarity">
    <text evidence="1 5">Belongs to the CoaE family.</text>
</comment>
<keyword evidence="5" id="KW-0808">Transferase</keyword>
<evidence type="ECO:0000313" key="7">
    <source>
        <dbReference type="Proteomes" id="UP000464374"/>
    </source>
</evidence>
<dbReference type="EC" id="2.7.1.24" evidence="5"/>
<dbReference type="GO" id="GO:0015937">
    <property type="term" value="P:coenzyme A biosynthetic process"/>
    <property type="evidence" value="ECO:0007669"/>
    <property type="project" value="UniProtKB-UniRule"/>
</dbReference>
<sequence length="210" mass="23819">MPQKIANLIGLAGQSCAGKNLVADFLKEKGCIVIDADKVTHEVLQEQSEAVIARFAPYAEKRDLQLRGQNGSLDRKALSILLFSEPPLLAEHEAFILPKIEARIRNIINTALTEQPNRPIVLNAPTLHKTSLMPECSFILYIKAPFFIRLIRGKRRDTIPLCRLITRFLQQRDFFAQYLSQNADIVSVVNARSVQSLRKKIERVLREKGF</sequence>
<reference evidence="6 7" key="1">
    <citation type="submission" date="2020-01" db="EMBL/GenBank/DDBJ databases">
        <title>Complete genome sequence of a human oral phylogroup 1 Treponema sp. strain ATCC 700766, originally isolated from periodontitis dental plaque.</title>
        <authorList>
            <person name="Chan Y."/>
            <person name="Huo Y.-B."/>
            <person name="Yu X.-L."/>
            <person name="Zeng H."/>
            <person name="Leung W.-K."/>
            <person name="Watt R.M."/>
        </authorList>
    </citation>
    <scope>NUCLEOTIDE SEQUENCE [LARGE SCALE GENOMIC DNA]</scope>
    <source>
        <strain evidence="6 7">OMZ 804</strain>
    </source>
</reference>
<evidence type="ECO:0000256" key="2">
    <source>
        <dbReference type="ARBA" id="ARBA00022741"/>
    </source>
</evidence>
<feature type="binding site" evidence="5">
    <location>
        <begin position="16"/>
        <end position="21"/>
    </location>
    <ligand>
        <name>ATP</name>
        <dbReference type="ChEBI" id="CHEBI:30616"/>
    </ligand>
</feature>
<comment type="subcellular location">
    <subcellularLocation>
        <location evidence="5">Cytoplasm</location>
    </subcellularLocation>
</comment>
<comment type="pathway">
    <text evidence="5">Cofactor biosynthesis; coenzyme A biosynthesis; CoA from (R)-pantothenate: step 5/5.</text>
</comment>
<organism evidence="6 7">
    <name type="scientific">Treponema vincentii</name>
    <dbReference type="NCBI Taxonomy" id="69710"/>
    <lineage>
        <taxon>Bacteria</taxon>
        <taxon>Pseudomonadati</taxon>
        <taxon>Spirochaetota</taxon>
        <taxon>Spirochaetia</taxon>
        <taxon>Spirochaetales</taxon>
        <taxon>Treponemataceae</taxon>
        <taxon>Treponema</taxon>
    </lineage>
</organism>
<dbReference type="Proteomes" id="UP000464374">
    <property type="component" value="Chromosome"/>
</dbReference>
<dbReference type="EMBL" id="CP048020">
    <property type="protein sequence ID" value="QHX44327.1"/>
    <property type="molecule type" value="Genomic_DNA"/>
</dbReference>
<keyword evidence="2 5" id="KW-0547">Nucleotide-binding</keyword>
<dbReference type="GO" id="GO:0005737">
    <property type="term" value="C:cytoplasm"/>
    <property type="evidence" value="ECO:0007669"/>
    <property type="project" value="UniProtKB-SubCell"/>
</dbReference>
<comment type="function">
    <text evidence="5">Catalyzes the phosphorylation of the 3'-hydroxyl group of dephosphocoenzyme A to form coenzyme A.</text>
</comment>
<keyword evidence="5 6" id="KW-0418">Kinase</keyword>
<keyword evidence="5" id="KW-0963">Cytoplasm</keyword>
<dbReference type="SUPFAM" id="SSF52540">
    <property type="entry name" value="P-loop containing nucleoside triphosphate hydrolases"/>
    <property type="match status" value="1"/>
</dbReference>
<dbReference type="CDD" id="cd02022">
    <property type="entry name" value="DPCK"/>
    <property type="match status" value="1"/>
</dbReference>
<dbReference type="AlphaFoldDB" id="A0A6P1Y3B7"/>
<dbReference type="InterPro" id="IPR027417">
    <property type="entry name" value="P-loop_NTPase"/>
</dbReference>
<dbReference type="UniPathway" id="UPA00241">
    <property type="reaction ID" value="UER00356"/>
</dbReference>
<keyword evidence="4 5" id="KW-0173">Coenzyme A biosynthesis</keyword>
<proteinExistence type="inferred from homology"/>
<evidence type="ECO:0000256" key="4">
    <source>
        <dbReference type="ARBA" id="ARBA00022993"/>
    </source>
</evidence>
<dbReference type="PROSITE" id="PS51257">
    <property type="entry name" value="PROKAR_LIPOPROTEIN"/>
    <property type="match status" value="1"/>
</dbReference>
<gene>
    <name evidence="5" type="primary">coaE</name>
    <name evidence="6" type="ORF">GWP43_13625</name>
</gene>
<accession>A0A6P1Y3B7</accession>
<evidence type="ECO:0000256" key="3">
    <source>
        <dbReference type="ARBA" id="ARBA00022840"/>
    </source>
</evidence>
<dbReference type="GO" id="GO:0005524">
    <property type="term" value="F:ATP binding"/>
    <property type="evidence" value="ECO:0007669"/>
    <property type="project" value="UniProtKB-UniRule"/>
</dbReference>
<dbReference type="GO" id="GO:0004140">
    <property type="term" value="F:dephospho-CoA kinase activity"/>
    <property type="evidence" value="ECO:0007669"/>
    <property type="project" value="UniProtKB-UniRule"/>
</dbReference>
<comment type="catalytic activity">
    <reaction evidence="5">
        <text>3'-dephospho-CoA + ATP = ADP + CoA + H(+)</text>
        <dbReference type="Rhea" id="RHEA:18245"/>
        <dbReference type="ChEBI" id="CHEBI:15378"/>
        <dbReference type="ChEBI" id="CHEBI:30616"/>
        <dbReference type="ChEBI" id="CHEBI:57287"/>
        <dbReference type="ChEBI" id="CHEBI:57328"/>
        <dbReference type="ChEBI" id="CHEBI:456216"/>
        <dbReference type="EC" id="2.7.1.24"/>
    </reaction>
</comment>
<dbReference type="RefSeq" id="WP_162664601.1">
    <property type="nucleotide sequence ID" value="NZ_CP048020.1"/>
</dbReference>
<evidence type="ECO:0000256" key="1">
    <source>
        <dbReference type="ARBA" id="ARBA00009018"/>
    </source>
</evidence>
<evidence type="ECO:0000256" key="5">
    <source>
        <dbReference type="HAMAP-Rule" id="MF_00376"/>
    </source>
</evidence>
<dbReference type="Gene3D" id="3.40.50.300">
    <property type="entry name" value="P-loop containing nucleotide triphosphate hydrolases"/>
    <property type="match status" value="1"/>
</dbReference>
<dbReference type="HAMAP" id="MF_00376">
    <property type="entry name" value="Dephospho_CoA_kinase"/>
    <property type="match status" value="1"/>
</dbReference>
<dbReference type="Pfam" id="PF01121">
    <property type="entry name" value="CoaE"/>
    <property type="match status" value="1"/>
</dbReference>
<protein>
    <recommendedName>
        <fullName evidence="5">Dephospho-CoA kinase</fullName>
        <ecNumber evidence="5">2.7.1.24</ecNumber>
    </recommendedName>
    <alternativeName>
        <fullName evidence="5">Dephosphocoenzyme A kinase</fullName>
    </alternativeName>
</protein>
<evidence type="ECO:0000313" key="6">
    <source>
        <dbReference type="EMBL" id="QHX44327.1"/>
    </source>
</evidence>
<dbReference type="PROSITE" id="PS51219">
    <property type="entry name" value="DPCK"/>
    <property type="match status" value="1"/>
</dbReference>